<dbReference type="Gene3D" id="3.30.420.10">
    <property type="entry name" value="Ribonuclease H-like superfamily/Ribonuclease H"/>
    <property type="match status" value="1"/>
</dbReference>
<feature type="compositionally biased region" description="Basic and acidic residues" evidence="2">
    <location>
        <begin position="10"/>
        <end position="20"/>
    </location>
</feature>
<dbReference type="EMBL" id="JAAIUW010000002">
    <property type="protein sequence ID" value="KAF7841438.1"/>
    <property type="molecule type" value="Genomic_DNA"/>
</dbReference>
<dbReference type="InterPro" id="IPR001584">
    <property type="entry name" value="Integrase_cat-core"/>
</dbReference>
<dbReference type="SUPFAM" id="SSF53098">
    <property type="entry name" value="Ribonuclease H-like"/>
    <property type="match status" value="1"/>
</dbReference>
<dbReference type="GO" id="GO:0003676">
    <property type="term" value="F:nucleic acid binding"/>
    <property type="evidence" value="ECO:0007669"/>
    <property type="project" value="InterPro"/>
</dbReference>
<proteinExistence type="predicted"/>
<dbReference type="InterPro" id="IPR029472">
    <property type="entry name" value="Copia-like_N"/>
</dbReference>
<name>A0A834XE28_9FABA</name>
<protein>
    <submittedName>
        <fullName evidence="4">Retrovirus-related Pol polyprotein from transposon TNT 1-94</fullName>
    </submittedName>
</protein>
<feature type="region of interest" description="Disordered" evidence="2">
    <location>
        <begin position="749"/>
        <end position="812"/>
    </location>
</feature>
<dbReference type="InterPro" id="IPR054722">
    <property type="entry name" value="PolX-like_BBD"/>
</dbReference>
<dbReference type="GO" id="GO:0006508">
    <property type="term" value="P:proteolysis"/>
    <property type="evidence" value="ECO:0007669"/>
    <property type="project" value="UniProtKB-KW"/>
</dbReference>
<dbReference type="InterPro" id="IPR036397">
    <property type="entry name" value="RNaseH_sf"/>
</dbReference>
<evidence type="ECO:0000256" key="2">
    <source>
        <dbReference type="SAM" id="MobiDB-lite"/>
    </source>
</evidence>
<dbReference type="Pfam" id="PF14244">
    <property type="entry name" value="Retrotran_gag_3"/>
    <property type="match status" value="1"/>
</dbReference>
<dbReference type="Pfam" id="PF00665">
    <property type="entry name" value="rve"/>
    <property type="match status" value="1"/>
</dbReference>
<accession>A0A834XE28</accession>
<dbReference type="Pfam" id="PF25597">
    <property type="entry name" value="SH3_retrovirus"/>
    <property type="match status" value="1"/>
</dbReference>
<keyword evidence="5" id="KW-1185">Reference proteome</keyword>
<gene>
    <name evidence="4" type="ORF">G2W53_003736</name>
</gene>
<keyword evidence="1" id="KW-0645">Protease</keyword>
<dbReference type="PROSITE" id="PS50994">
    <property type="entry name" value="INTEGRASE"/>
    <property type="match status" value="1"/>
</dbReference>
<reference evidence="4" key="1">
    <citation type="submission" date="2020-09" db="EMBL/GenBank/DDBJ databases">
        <title>Genome-Enabled Discovery of Anthraquinone Biosynthesis in Senna tora.</title>
        <authorList>
            <person name="Kang S.-H."/>
            <person name="Pandey R.P."/>
            <person name="Lee C.-M."/>
            <person name="Sim J.-S."/>
            <person name="Jeong J.-T."/>
            <person name="Choi B.-S."/>
            <person name="Jung M."/>
            <person name="Ginzburg D."/>
            <person name="Zhao K."/>
            <person name="Won S.Y."/>
            <person name="Oh T.-J."/>
            <person name="Yu Y."/>
            <person name="Kim N.-H."/>
            <person name="Lee O.R."/>
            <person name="Lee T.-H."/>
            <person name="Bashyal P."/>
            <person name="Kim T.-S."/>
            <person name="Lee W.-H."/>
            <person name="Kawkins C."/>
            <person name="Kim C.-K."/>
            <person name="Kim J.S."/>
            <person name="Ahn B.O."/>
            <person name="Rhee S.Y."/>
            <person name="Sohng J.K."/>
        </authorList>
    </citation>
    <scope>NUCLEOTIDE SEQUENCE</scope>
    <source>
        <tissue evidence="4">Leaf</tissue>
    </source>
</reference>
<dbReference type="GO" id="GO:0008233">
    <property type="term" value="F:peptidase activity"/>
    <property type="evidence" value="ECO:0007669"/>
    <property type="project" value="UniProtKB-KW"/>
</dbReference>
<feature type="region of interest" description="Disordered" evidence="2">
    <location>
        <begin position="1"/>
        <end position="20"/>
    </location>
</feature>
<dbReference type="PANTHER" id="PTHR42648:SF31">
    <property type="entry name" value="RNA-DIRECTED DNA POLYMERASE"/>
    <property type="match status" value="1"/>
</dbReference>
<evidence type="ECO:0000256" key="1">
    <source>
        <dbReference type="ARBA" id="ARBA00022670"/>
    </source>
</evidence>
<dbReference type="Proteomes" id="UP000634136">
    <property type="component" value="Unassembled WGS sequence"/>
</dbReference>
<organism evidence="4 5">
    <name type="scientific">Senna tora</name>
    <dbReference type="NCBI Taxonomy" id="362788"/>
    <lineage>
        <taxon>Eukaryota</taxon>
        <taxon>Viridiplantae</taxon>
        <taxon>Streptophyta</taxon>
        <taxon>Embryophyta</taxon>
        <taxon>Tracheophyta</taxon>
        <taxon>Spermatophyta</taxon>
        <taxon>Magnoliopsida</taxon>
        <taxon>eudicotyledons</taxon>
        <taxon>Gunneridae</taxon>
        <taxon>Pentapetalae</taxon>
        <taxon>rosids</taxon>
        <taxon>fabids</taxon>
        <taxon>Fabales</taxon>
        <taxon>Fabaceae</taxon>
        <taxon>Caesalpinioideae</taxon>
        <taxon>Cassia clade</taxon>
        <taxon>Senna</taxon>
    </lineage>
</organism>
<sequence>MEEEQSSINKETRSEKQASVELNDRKDPYYIHPSDNPGACLVTNLLNEKNYLVWSRSMWIALKAKNKLKLIDPACEPPEDVSSDEYVRWSNADSLVVGWITQAMTKDLSEAYIFTPTARDLWRDLKEKYGKADRPQIFNLRKKMNTIEQGNDSLATYSNNLKRILDQICCLRPPHKCSCCTCGAFKKIEQERSDDTVMTFVMGLNEGFENVVSNLLMMEPFPAYNRAYSIVSRIEKQKKISVNNTNASVEASALVAKYIDLQKNNNTGGSNKNTFRKKEKGDRHCNHCNRDGHTEDACFKKHGYPDWFKGYKEKKNITDFIKKEMQKYNKDSNDKIVAETPVNNTGYFADFAGMALTTRTGASWIIDSGASSHICGDKRLLTDLRAKEGKNTVTLPDGSVKIVQYIGKVFLSSKLILEDVLFVPEFKYNLISVGKLTNSTGMQMIFSKSYCMVQDLLSKQNTVIGRLKGNLYMLDDGVADFVNHFVCTVDDSKIVNWHSKLGHPAYEALKHLPFDVSLSDVKQWPFSKPSLSGAQYFLTIVDDKSRSVWIYMMQNKSQTTNLLSNFILYVKTQFNVDVKVIRTDNGSEFLSHATQNLFKEKGIVHQKSCVYTPQQNGVVERKHRHVVQVARALLFHAGLSTKFWGEEVLTAAYLINRTPSFVLSWSTPFEVLNGQSLMQGLVNAFFWGYVAGYKGYKVYDLEEKISFVSRDVVFYENTFPLKGTFSDSESVLFPVPVIDNFEDDVVPVEPRIDASNGDPVISQNSGADNSTTEVDSSSINNRGNESDQEISADSTTSVNSQNQMVPRRSERVRRQPEWFKNYVTCTIPSSSSHTPNAYLLLLLLFFLIPT</sequence>
<dbReference type="GO" id="GO:0015074">
    <property type="term" value="P:DNA integration"/>
    <property type="evidence" value="ECO:0007669"/>
    <property type="project" value="InterPro"/>
</dbReference>
<feature type="domain" description="Integrase catalytic" evidence="3">
    <location>
        <begin position="509"/>
        <end position="676"/>
    </location>
</feature>
<dbReference type="InterPro" id="IPR039537">
    <property type="entry name" value="Retrotran_Ty1/copia-like"/>
</dbReference>
<keyword evidence="1" id="KW-0378">Hydrolase</keyword>
<evidence type="ECO:0000259" key="3">
    <source>
        <dbReference type="PROSITE" id="PS50994"/>
    </source>
</evidence>
<evidence type="ECO:0000313" key="5">
    <source>
        <dbReference type="Proteomes" id="UP000634136"/>
    </source>
</evidence>
<comment type="caution">
    <text evidence="4">The sequence shown here is derived from an EMBL/GenBank/DDBJ whole genome shotgun (WGS) entry which is preliminary data.</text>
</comment>
<dbReference type="AlphaFoldDB" id="A0A834XE28"/>
<dbReference type="InterPro" id="IPR057670">
    <property type="entry name" value="SH3_retrovirus"/>
</dbReference>
<dbReference type="OrthoDB" id="1213026at2759"/>
<dbReference type="Pfam" id="PF22936">
    <property type="entry name" value="Pol_BBD"/>
    <property type="match status" value="1"/>
</dbReference>
<evidence type="ECO:0000313" key="4">
    <source>
        <dbReference type="EMBL" id="KAF7841438.1"/>
    </source>
</evidence>
<dbReference type="PANTHER" id="PTHR42648">
    <property type="entry name" value="TRANSPOSASE, PUTATIVE-RELATED"/>
    <property type="match status" value="1"/>
</dbReference>
<dbReference type="InterPro" id="IPR012337">
    <property type="entry name" value="RNaseH-like_sf"/>
</dbReference>
<feature type="compositionally biased region" description="Polar residues" evidence="2">
    <location>
        <begin position="761"/>
        <end position="804"/>
    </location>
</feature>